<reference evidence="1" key="2">
    <citation type="submission" date="2022-01" db="EMBL/GenBank/DDBJ databases">
        <authorList>
            <person name="Yamashiro T."/>
            <person name="Shiraishi A."/>
            <person name="Satake H."/>
            <person name="Nakayama K."/>
        </authorList>
    </citation>
    <scope>NUCLEOTIDE SEQUENCE</scope>
</reference>
<keyword evidence="1" id="KW-0695">RNA-directed DNA polymerase</keyword>
<dbReference type="GO" id="GO:0003964">
    <property type="term" value="F:RNA-directed DNA polymerase activity"/>
    <property type="evidence" value="ECO:0007669"/>
    <property type="project" value="UniProtKB-KW"/>
</dbReference>
<dbReference type="Proteomes" id="UP001151760">
    <property type="component" value="Unassembled WGS sequence"/>
</dbReference>
<comment type="caution">
    <text evidence="1">The sequence shown here is derived from an EMBL/GenBank/DDBJ whole genome shotgun (WGS) entry which is preliminary data.</text>
</comment>
<dbReference type="InterPro" id="IPR021109">
    <property type="entry name" value="Peptidase_aspartic_dom_sf"/>
</dbReference>
<name>A0ABQ5G7T2_9ASTR</name>
<accession>A0ABQ5G7T2</accession>
<proteinExistence type="predicted"/>
<dbReference type="PANTHER" id="PTHR33067:SF9">
    <property type="entry name" value="RNA-DIRECTED DNA POLYMERASE"/>
    <property type="match status" value="1"/>
</dbReference>
<keyword evidence="1" id="KW-0548">Nucleotidyltransferase</keyword>
<evidence type="ECO:0000313" key="1">
    <source>
        <dbReference type="EMBL" id="GJT71459.1"/>
    </source>
</evidence>
<dbReference type="PANTHER" id="PTHR33067">
    <property type="entry name" value="RNA-DIRECTED DNA POLYMERASE-RELATED"/>
    <property type="match status" value="1"/>
</dbReference>
<gene>
    <name evidence="1" type="ORF">Tco_1030745</name>
</gene>
<sequence>MTLERANRSVTFLMGTAEDVIIKVEKFNFFADFIIVDFEADPRVPIILGRPFLRTARALVDLYEEKLTLRVGNEEVIDRPISGSTTFPSDSSPSSALVETSDSLLEEFADELALLDPFTPENEDDNFDPEADLREIEYFLNRDPSTVSSPTTDIDIIDPILKRFTDEPALFYSSPPGDDDDDLFYFKSNNDEWKKLLYGDSYNDTHSKNDKTKDSKTKSLIDEANLVESNVLPPQLLTSDSTLPEESSEIATLISSPFGNEDKVFNPGILILGGTQIFNNESKDKNLNEKTLYEAFLILEEHNFLSISSDQELLFHLELTVIETSLSFSSENEDRVFNPGILTSKRVHSFTIGLSHRTYETFKIINVHLNILNEGLMKIFPFFCFCPKDTGIREELS</sequence>
<evidence type="ECO:0000313" key="2">
    <source>
        <dbReference type="Proteomes" id="UP001151760"/>
    </source>
</evidence>
<reference evidence="1" key="1">
    <citation type="journal article" date="2022" name="Int. J. Mol. Sci.">
        <title>Draft Genome of Tanacetum Coccineum: Genomic Comparison of Closely Related Tanacetum-Family Plants.</title>
        <authorList>
            <person name="Yamashiro T."/>
            <person name="Shiraishi A."/>
            <person name="Nakayama K."/>
            <person name="Satake H."/>
        </authorList>
    </citation>
    <scope>NUCLEOTIDE SEQUENCE</scope>
</reference>
<dbReference type="Gene3D" id="2.40.70.10">
    <property type="entry name" value="Acid Proteases"/>
    <property type="match status" value="1"/>
</dbReference>
<keyword evidence="1" id="KW-0808">Transferase</keyword>
<dbReference type="EMBL" id="BQNB010018169">
    <property type="protein sequence ID" value="GJT71459.1"/>
    <property type="molecule type" value="Genomic_DNA"/>
</dbReference>
<keyword evidence="2" id="KW-1185">Reference proteome</keyword>
<protein>
    <submittedName>
        <fullName evidence="1">Reverse transcriptase domain-containing protein</fullName>
    </submittedName>
</protein>
<organism evidence="1 2">
    <name type="scientific">Tanacetum coccineum</name>
    <dbReference type="NCBI Taxonomy" id="301880"/>
    <lineage>
        <taxon>Eukaryota</taxon>
        <taxon>Viridiplantae</taxon>
        <taxon>Streptophyta</taxon>
        <taxon>Embryophyta</taxon>
        <taxon>Tracheophyta</taxon>
        <taxon>Spermatophyta</taxon>
        <taxon>Magnoliopsida</taxon>
        <taxon>eudicotyledons</taxon>
        <taxon>Gunneridae</taxon>
        <taxon>Pentapetalae</taxon>
        <taxon>asterids</taxon>
        <taxon>campanulids</taxon>
        <taxon>Asterales</taxon>
        <taxon>Asteraceae</taxon>
        <taxon>Asteroideae</taxon>
        <taxon>Anthemideae</taxon>
        <taxon>Anthemidinae</taxon>
        <taxon>Tanacetum</taxon>
    </lineage>
</organism>